<feature type="region of interest" description="Disordered" evidence="1">
    <location>
        <begin position="1"/>
        <end position="128"/>
    </location>
</feature>
<feature type="region of interest" description="Disordered" evidence="1">
    <location>
        <begin position="167"/>
        <end position="196"/>
    </location>
</feature>
<dbReference type="AlphaFoldDB" id="A0A0B6ZSA3"/>
<feature type="non-terminal residue" evidence="2">
    <location>
        <position position="256"/>
    </location>
</feature>
<feature type="compositionally biased region" description="Basic and acidic residues" evidence="1">
    <location>
        <begin position="97"/>
        <end position="110"/>
    </location>
</feature>
<dbReference type="EMBL" id="HACG01024397">
    <property type="protein sequence ID" value="CEK71262.1"/>
    <property type="molecule type" value="Transcribed_RNA"/>
</dbReference>
<evidence type="ECO:0000256" key="1">
    <source>
        <dbReference type="SAM" id="MobiDB-lite"/>
    </source>
</evidence>
<proteinExistence type="predicted"/>
<organism evidence="2">
    <name type="scientific">Arion vulgaris</name>
    <dbReference type="NCBI Taxonomy" id="1028688"/>
    <lineage>
        <taxon>Eukaryota</taxon>
        <taxon>Metazoa</taxon>
        <taxon>Spiralia</taxon>
        <taxon>Lophotrochozoa</taxon>
        <taxon>Mollusca</taxon>
        <taxon>Gastropoda</taxon>
        <taxon>Heterobranchia</taxon>
        <taxon>Euthyneura</taxon>
        <taxon>Panpulmonata</taxon>
        <taxon>Eupulmonata</taxon>
        <taxon>Stylommatophora</taxon>
        <taxon>Helicina</taxon>
        <taxon>Arionoidea</taxon>
        <taxon>Arionidae</taxon>
        <taxon>Arion</taxon>
    </lineage>
</organism>
<accession>A0A0B6ZSA3</accession>
<gene>
    <name evidence="2" type="primary">ORF77579</name>
</gene>
<feature type="compositionally biased region" description="Polar residues" evidence="1">
    <location>
        <begin position="180"/>
        <end position="193"/>
    </location>
</feature>
<feature type="compositionally biased region" description="Basic and acidic residues" evidence="1">
    <location>
        <begin position="32"/>
        <end position="41"/>
    </location>
</feature>
<feature type="compositionally biased region" description="Polar residues" evidence="1">
    <location>
        <begin position="112"/>
        <end position="126"/>
    </location>
</feature>
<protein>
    <submittedName>
        <fullName evidence="2">Uncharacterized protein</fullName>
    </submittedName>
</protein>
<reference evidence="2" key="1">
    <citation type="submission" date="2014-12" db="EMBL/GenBank/DDBJ databases">
        <title>Insight into the proteome of Arion vulgaris.</title>
        <authorList>
            <person name="Aradska J."/>
            <person name="Bulat T."/>
            <person name="Smidak R."/>
            <person name="Sarate P."/>
            <person name="Gangsoo J."/>
            <person name="Sialana F."/>
            <person name="Bilban M."/>
            <person name="Lubec G."/>
        </authorList>
    </citation>
    <scope>NUCLEOTIDE SEQUENCE</scope>
    <source>
        <tissue evidence="2">Skin</tissue>
    </source>
</reference>
<feature type="compositionally biased region" description="Low complexity" evidence="1">
    <location>
        <begin position="50"/>
        <end position="60"/>
    </location>
</feature>
<name>A0A0B6ZSA3_9EUPU</name>
<feature type="compositionally biased region" description="Polar residues" evidence="1">
    <location>
        <begin position="1"/>
        <end position="10"/>
    </location>
</feature>
<feature type="non-terminal residue" evidence="2">
    <location>
        <position position="1"/>
    </location>
</feature>
<feature type="compositionally biased region" description="Basic residues" evidence="1">
    <location>
        <begin position="83"/>
        <end position="96"/>
    </location>
</feature>
<sequence>VVTVAMNTDNHQSRKVHVASGSRSEHSKHKSNNTDEHVEHSKSKRLKQSTGKTVTMTTRTGDIVHNNKIDTNAEYESQSKKSDKSRRRRCRQRDKRRIINDLEKDNDPENRSVLNTDTSCNGTSATPVDGTKRIRSVVAEVCGSHSRKSSQSRLYTSDKLEVNNSKATKHYHHDRDIRNRNQINQEHSSTSLNENRRLFDQTERKLQKSLKYQQNTSRGLSWSQVVLGQQDVSQVMTVPHVKPFKIKIASKSFDKG</sequence>
<evidence type="ECO:0000313" key="2">
    <source>
        <dbReference type="EMBL" id="CEK71262.1"/>
    </source>
</evidence>